<evidence type="ECO:0000256" key="7">
    <source>
        <dbReference type="ARBA" id="ARBA00023040"/>
    </source>
</evidence>
<reference evidence="13 14" key="1">
    <citation type="submission" date="2019-04" db="EMBL/GenBank/DDBJ databases">
        <authorList>
            <person name="Alioto T."/>
            <person name="Alioto T."/>
        </authorList>
    </citation>
    <scope>NUCLEOTIDE SEQUENCE [LARGE SCALE GENOMIC DNA]</scope>
</reference>
<dbReference type="GO" id="GO:0019236">
    <property type="term" value="P:response to pheromone"/>
    <property type="evidence" value="ECO:0007669"/>
    <property type="project" value="UniProtKB-KW"/>
</dbReference>
<comment type="caution">
    <text evidence="11">Lacks conserved residue(s) required for the propagation of feature annotation.</text>
</comment>
<evidence type="ECO:0000256" key="4">
    <source>
        <dbReference type="ARBA" id="ARBA00022507"/>
    </source>
</evidence>
<evidence type="ECO:0000256" key="5">
    <source>
        <dbReference type="ARBA" id="ARBA00022692"/>
    </source>
</evidence>
<proteinExistence type="inferred from homology"/>
<dbReference type="PANTHER" id="PTHR24062">
    <property type="entry name" value="VOMERONASAL TYPE-1 RECEPTOR"/>
    <property type="match status" value="1"/>
</dbReference>
<dbReference type="Gene3D" id="1.20.1070.10">
    <property type="entry name" value="Rhodopsin 7-helix transmembrane proteins"/>
    <property type="match status" value="1"/>
</dbReference>
<keyword evidence="3 11" id="KW-1003">Cell membrane</keyword>
<feature type="transmembrane region" description="Helical" evidence="11">
    <location>
        <begin position="144"/>
        <end position="164"/>
    </location>
</feature>
<dbReference type="InterPro" id="IPR004072">
    <property type="entry name" value="Vmron_rcpt_1"/>
</dbReference>
<feature type="transmembrane region" description="Helical" evidence="11">
    <location>
        <begin position="38"/>
        <end position="58"/>
    </location>
</feature>
<keyword evidence="9 11" id="KW-0675">Receptor</keyword>
<name>A0A5E4C9T9_MARMO</name>
<evidence type="ECO:0000256" key="3">
    <source>
        <dbReference type="ARBA" id="ARBA00022475"/>
    </source>
</evidence>
<evidence type="ECO:0000256" key="1">
    <source>
        <dbReference type="ARBA" id="ARBA00004651"/>
    </source>
</evidence>
<dbReference type="SUPFAM" id="SSF81321">
    <property type="entry name" value="Family A G protein-coupled receptor-like"/>
    <property type="match status" value="1"/>
</dbReference>
<dbReference type="Proteomes" id="UP000335636">
    <property type="component" value="Unassembled WGS sequence"/>
</dbReference>
<feature type="transmembrane region" description="Helical" evidence="11">
    <location>
        <begin position="176"/>
        <end position="197"/>
    </location>
</feature>
<evidence type="ECO:0000313" key="12">
    <source>
        <dbReference type="EMBL" id="KAF7484786.1"/>
    </source>
</evidence>
<feature type="transmembrane region" description="Helical" evidence="11">
    <location>
        <begin position="99"/>
        <end position="117"/>
    </location>
</feature>
<comment type="similarity">
    <text evidence="2 11">Belongs to the G-protein coupled receptor 1 family.</text>
</comment>
<dbReference type="PRINTS" id="PR01534">
    <property type="entry name" value="VOMERONASL1R"/>
</dbReference>
<comment type="subcellular location">
    <subcellularLocation>
        <location evidence="1 11">Cell membrane</location>
        <topology evidence="1 11">Multi-pass membrane protein</topology>
    </subcellularLocation>
</comment>
<sequence>MRSLSVSTTCLQSVLQASTLSPRSSFLTKSKHMSPQNIVWTLLTLWVFKVFFNVRILVSMGGPSNDTAAFWFVSESCTVTPMGHYFRTFFSMTGILQDIFLLRVMAVSSGYMVAFLCRHKRQCQHLHSTSLSPRASELRATRTILLLMGLFLFMYFINCVFSSSSGQLHREDPTHLGVQMLVGNGYATLSALLLICAGKRIISFFQ</sequence>
<dbReference type="GO" id="GO:0016503">
    <property type="term" value="F:pheromone receptor activity"/>
    <property type="evidence" value="ECO:0007669"/>
    <property type="project" value="InterPro"/>
</dbReference>
<evidence type="ECO:0000256" key="6">
    <source>
        <dbReference type="ARBA" id="ARBA00022989"/>
    </source>
</evidence>
<dbReference type="EMBL" id="CABDUW010001108">
    <property type="protein sequence ID" value="VTJ78694.1"/>
    <property type="molecule type" value="Genomic_DNA"/>
</dbReference>
<reference evidence="12" key="2">
    <citation type="submission" date="2020-08" db="EMBL/GenBank/DDBJ databases">
        <authorList>
            <person name="Shumante A."/>
            <person name="Zimin A.V."/>
            <person name="Puiu D."/>
            <person name="Salzberg S.L."/>
        </authorList>
    </citation>
    <scope>NUCLEOTIDE SEQUENCE</scope>
    <source>
        <strain evidence="12">WC2-LM</strain>
        <tissue evidence="12">Liver</tissue>
    </source>
</reference>
<dbReference type="EMBL" id="WJEC01000206">
    <property type="protein sequence ID" value="KAF7484786.1"/>
    <property type="molecule type" value="Genomic_DNA"/>
</dbReference>
<evidence type="ECO:0000256" key="2">
    <source>
        <dbReference type="ARBA" id="ARBA00010663"/>
    </source>
</evidence>
<keyword evidence="5 11" id="KW-0812">Transmembrane</keyword>
<keyword evidence="7 11" id="KW-0297">G-protein coupled receptor</keyword>
<protein>
    <recommendedName>
        <fullName evidence="11">Vomeronasal type-1 receptor</fullName>
    </recommendedName>
</protein>
<keyword evidence="14" id="KW-1185">Reference proteome</keyword>
<accession>A0A5E4C9T9</accession>
<evidence type="ECO:0000256" key="9">
    <source>
        <dbReference type="ARBA" id="ARBA00023170"/>
    </source>
</evidence>
<evidence type="ECO:0000256" key="8">
    <source>
        <dbReference type="ARBA" id="ARBA00023136"/>
    </source>
</evidence>
<evidence type="ECO:0000256" key="11">
    <source>
        <dbReference type="RuleBase" id="RU364061"/>
    </source>
</evidence>
<keyword evidence="8 11" id="KW-0472">Membrane</keyword>
<evidence type="ECO:0000313" key="13">
    <source>
        <dbReference type="EMBL" id="VTJ78694.1"/>
    </source>
</evidence>
<keyword evidence="4 11" id="KW-0589">Pheromone response</keyword>
<gene>
    <name evidence="12" type="ORF">GHT09_003692</name>
    <name evidence="13" type="ORF">MONAX_5E004676</name>
</gene>
<dbReference type="GO" id="GO:0005886">
    <property type="term" value="C:plasma membrane"/>
    <property type="evidence" value="ECO:0007669"/>
    <property type="project" value="UniProtKB-SubCell"/>
</dbReference>
<evidence type="ECO:0000256" key="10">
    <source>
        <dbReference type="ARBA" id="ARBA00023224"/>
    </source>
</evidence>
<dbReference type="Pfam" id="PF03402">
    <property type="entry name" value="V1R"/>
    <property type="match status" value="1"/>
</dbReference>
<dbReference type="Proteomes" id="UP000662637">
    <property type="component" value="Unassembled WGS sequence"/>
</dbReference>
<evidence type="ECO:0000313" key="14">
    <source>
        <dbReference type="Proteomes" id="UP000335636"/>
    </source>
</evidence>
<organism evidence="13 14">
    <name type="scientific">Marmota monax</name>
    <name type="common">Woodchuck</name>
    <dbReference type="NCBI Taxonomy" id="9995"/>
    <lineage>
        <taxon>Eukaryota</taxon>
        <taxon>Metazoa</taxon>
        <taxon>Chordata</taxon>
        <taxon>Craniata</taxon>
        <taxon>Vertebrata</taxon>
        <taxon>Euteleostomi</taxon>
        <taxon>Mammalia</taxon>
        <taxon>Eutheria</taxon>
        <taxon>Euarchontoglires</taxon>
        <taxon>Glires</taxon>
        <taxon>Rodentia</taxon>
        <taxon>Sciuromorpha</taxon>
        <taxon>Sciuridae</taxon>
        <taxon>Xerinae</taxon>
        <taxon>Marmotini</taxon>
        <taxon>Marmota</taxon>
    </lineage>
</organism>
<dbReference type="AlphaFoldDB" id="A0A5E4C9T9"/>
<keyword evidence="10 11" id="KW-0807">Transducer</keyword>
<keyword evidence="6 11" id="KW-1133">Transmembrane helix</keyword>